<dbReference type="PROSITE" id="PS50297">
    <property type="entry name" value="ANK_REP_REGION"/>
    <property type="match status" value="3"/>
</dbReference>
<dbReference type="InterPro" id="IPR056884">
    <property type="entry name" value="NPHP3-like_N"/>
</dbReference>
<dbReference type="SUPFAM" id="SSF48403">
    <property type="entry name" value="Ankyrin repeat"/>
    <property type="match status" value="2"/>
</dbReference>
<feature type="domain" description="Nephrocystin 3-like N-terminal" evidence="5">
    <location>
        <begin position="82"/>
        <end position="245"/>
    </location>
</feature>
<keyword evidence="7" id="KW-1185">Reference proteome</keyword>
<feature type="repeat" description="ANK" evidence="3">
    <location>
        <begin position="1090"/>
        <end position="1122"/>
    </location>
</feature>
<evidence type="ECO:0000256" key="2">
    <source>
        <dbReference type="ARBA" id="ARBA00023043"/>
    </source>
</evidence>
<feature type="repeat" description="ANK" evidence="3">
    <location>
        <begin position="1273"/>
        <end position="1305"/>
    </location>
</feature>
<gene>
    <name evidence="6" type="ORF">GQ607_003309</name>
</gene>
<organism evidence="6 7">
    <name type="scientific">Colletotrichum asianum</name>
    <dbReference type="NCBI Taxonomy" id="702518"/>
    <lineage>
        <taxon>Eukaryota</taxon>
        <taxon>Fungi</taxon>
        <taxon>Dikarya</taxon>
        <taxon>Ascomycota</taxon>
        <taxon>Pezizomycotina</taxon>
        <taxon>Sordariomycetes</taxon>
        <taxon>Hypocreomycetidae</taxon>
        <taxon>Glomerellales</taxon>
        <taxon>Glomerellaceae</taxon>
        <taxon>Colletotrichum</taxon>
        <taxon>Colletotrichum gloeosporioides species complex</taxon>
    </lineage>
</organism>
<protein>
    <recommendedName>
        <fullName evidence="5">Nephrocystin 3-like N-terminal domain-containing protein</fullName>
    </recommendedName>
</protein>
<dbReference type="InterPro" id="IPR036770">
    <property type="entry name" value="Ankyrin_rpt-contain_sf"/>
</dbReference>
<feature type="compositionally biased region" description="Acidic residues" evidence="4">
    <location>
        <begin position="1532"/>
        <end position="1552"/>
    </location>
</feature>
<evidence type="ECO:0000256" key="3">
    <source>
        <dbReference type="PROSITE-ProRule" id="PRU00023"/>
    </source>
</evidence>
<dbReference type="Pfam" id="PF00023">
    <property type="entry name" value="Ank"/>
    <property type="match status" value="2"/>
</dbReference>
<reference evidence="6 7" key="1">
    <citation type="submission" date="2019-12" db="EMBL/GenBank/DDBJ databases">
        <title>A genome sequence resource for the geographically widespread anthracnose pathogen Colletotrichum asianum.</title>
        <authorList>
            <person name="Meng Y."/>
        </authorList>
    </citation>
    <scope>NUCLEOTIDE SEQUENCE [LARGE SCALE GENOMIC DNA]</scope>
    <source>
        <strain evidence="6 7">ICMP 18580</strain>
    </source>
</reference>
<dbReference type="Proteomes" id="UP000434172">
    <property type="component" value="Unassembled WGS sequence"/>
</dbReference>
<feature type="region of interest" description="Disordered" evidence="4">
    <location>
        <begin position="1514"/>
        <end position="1552"/>
    </location>
</feature>
<keyword evidence="2 3" id="KW-0040">ANK repeat</keyword>
<comment type="caution">
    <text evidence="6">The sequence shown here is derived from an EMBL/GenBank/DDBJ whole genome shotgun (WGS) entry which is preliminary data.</text>
</comment>
<feature type="repeat" description="ANK" evidence="3">
    <location>
        <begin position="1157"/>
        <end position="1189"/>
    </location>
</feature>
<dbReference type="PANTHER" id="PTHR24198">
    <property type="entry name" value="ANKYRIN REPEAT AND PROTEIN KINASE DOMAIN-CONTAINING PROTEIN"/>
    <property type="match status" value="1"/>
</dbReference>
<dbReference type="Pfam" id="PF24883">
    <property type="entry name" value="NPHP3_N"/>
    <property type="match status" value="1"/>
</dbReference>
<keyword evidence="1" id="KW-0677">Repeat</keyword>
<accession>A0A8H3WMM4</accession>
<dbReference type="PANTHER" id="PTHR24198:SF194">
    <property type="entry name" value="INVERSIN-A"/>
    <property type="match status" value="1"/>
</dbReference>
<evidence type="ECO:0000256" key="1">
    <source>
        <dbReference type="ARBA" id="ARBA00022737"/>
    </source>
</evidence>
<evidence type="ECO:0000313" key="6">
    <source>
        <dbReference type="EMBL" id="KAF0329360.1"/>
    </source>
</evidence>
<dbReference type="InterPro" id="IPR002110">
    <property type="entry name" value="Ankyrin_rpt"/>
</dbReference>
<dbReference type="Gene3D" id="1.25.40.20">
    <property type="entry name" value="Ankyrin repeat-containing domain"/>
    <property type="match status" value="3"/>
</dbReference>
<dbReference type="PROSITE" id="PS50088">
    <property type="entry name" value="ANK_REPEAT"/>
    <property type="match status" value="5"/>
</dbReference>
<evidence type="ECO:0000259" key="5">
    <source>
        <dbReference type="Pfam" id="PF24883"/>
    </source>
</evidence>
<dbReference type="EMBL" id="WOWK01000012">
    <property type="protein sequence ID" value="KAF0329360.1"/>
    <property type="molecule type" value="Genomic_DNA"/>
</dbReference>
<feature type="repeat" description="ANK" evidence="3">
    <location>
        <begin position="987"/>
        <end position="1019"/>
    </location>
</feature>
<name>A0A8H3WMM4_9PEZI</name>
<dbReference type="Pfam" id="PF12796">
    <property type="entry name" value="Ank_2"/>
    <property type="match status" value="3"/>
</dbReference>
<evidence type="ECO:0000256" key="4">
    <source>
        <dbReference type="SAM" id="MobiDB-lite"/>
    </source>
</evidence>
<feature type="repeat" description="ANK" evidence="3">
    <location>
        <begin position="911"/>
        <end position="943"/>
    </location>
</feature>
<evidence type="ECO:0000313" key="7">
    <source>
        <dbReference type="Proteomes" id="UP000434172"/>
    </source>
</evidence>
<proteinExistence type="predicted"/>
<sequence>MGLPSEVIIQETVRVLSKKELPMEWRFCNLSESISKHFPVSPLPALWAATEKSLLSISAHPRQLRPRSQDEDTHGLGLKIESCPSYREWTSSIGSKIIYVHGNSTTTTHDVANYIFDSHVKTMRESETFSPNRAYMYTFDSRDPLRDSITSLVAGMLLQSVVSRGCRRDECQQLQEPFLMQAGWGDTSCQVALETLKMTCLCQGLVLLLHDFDECNSDSRRRFLEYYGDMADKTEHEFKLIITSRKPDILLSELAAWPKLNMDELPSKAITPIIRVVHKSDPSSTISRMEDAVWKHLHGLRAHHADSTLQTIFRIVQNYTGWPELRSKASLTVASRLLQSVSPTDTVRTFLHRLLKSNDHLEAIKWALSWLLCSYRPLNVQEFVFACNKRRPYEPSGEENIGSHWVSIDLASSLPIWLISVLRIFVDTEKEPVEIRGDVRNLLEHEPGAEECVWDEVRSTAHYTLFEFCANYLTAKHTVEKLEIVLKNYNTLWQNNQQGMKPTAPLDCDNNDIVYYAIQALPYHLSKLSDSATALKRFCAHGRGRASTVWAKLYWAMSSLRTSNPPASAQGVLGGLGLTPFAEMREEAIEVRAEYALMKISQGRGGEIWLLLDEGPFPLSALKDILATSIQAGDEETARKAASNITSDTNWRVKAFSSMEKAIWAATWLGMSALVDDLLRAGISPNLTSTLHDATDSTVRHPSLMYLATSCGHIEVVRSLLNHGAKTEIPGPDQEDILLAAAFSGHLDLIRLFFSPTVSSTRQQHKSSCLFVAAERGHWRAVSLLIQLGADPNSSLGSPSDDYREWSPLAIACRNQWPKTMEALLQGGADPNILGPYGVDTPLWFCTVDEPNLQCVRCLVQFGADPNHDNFSPPLLHEMAKSAHKVNILIDICEILLSGKGAININAAAADGETALMQACRTGKMPLVRWLLTKNANINAVNDSGQDAMRCAIWHGRLDIVAELLKHNPEGCQLVPAATDDPVNIFGPFTYLTLAAHSGRTEIVELLVSKGLDVNQLDGWQMPPVRYAIDRSKLVTDTRLFRQLIENGAKLGDVVHGESLLHRAIDAPLDYLTVLLEFRRDIEIDVLDFSKATAFHYASSCSRMDHMQILTRAGANINIANGQGYTALHDAAYRNDLVVTSFILAQPEVKVNIAAPNYGTALHMACKKLNVEVIRSLISHGADTNAISFNYANGTPLMSAMLSNEDAVRDRDAQKMDMVVRMLVSNKADIQRTLCGSAFTFDTAFQGACFNAGVATINFLLDEGASVQHCDSLGRLPLHFAAANGIENFLAVMLTYRGDMMAPDKEGKTCLHWAAQFGNSQTVKFIIDRLHGAYVDCKDSDGWTPLCWAARGSKPGDFGKMRSEKPDFLNVVRTLLRHGASPETVCNLSDDEGTGTIHKTPLNLARLCGSGVEITSVLEPRVCSSGNDTASSNHRYVLQRHICHACLVTITGPLFGCKNCNALAFCNKCIQNFGTYHSSEKQKDGKLHVVEKSNVDIYNNAMLDVDLNADHAAKTSAQEGLREPSENGGVSEEYDSSLDLDFDLDELGEGLS</sequence>
<dbReference type="SMART" id="SM00248">
    <property type="entry name" value="ANK"/>
    <property type="match status" value="18"/>
</dbReference>
<dbReference type="OrthoDB" id="4835660at2759"/>